<dbReference type="WBParaSite" id="Pan_g23027.t1">
    <property type="protein sequence ID" value="Pan_g23027.t1"/>
    <property type="gene ID" value="Pan_g23027"/>
</dbReference>
<organism evidence="1 2">
    <name type="scientific">Panagrellus redivivus</name>
    <name type="common">Microworm</name>
    <dbReference type="NCBI Taxonomy" id="6233"/>
    <lineage>
        <taxon>Eukaryota</taxon>
        <taxon>Metazoa</taxon>
        <taxon>Ecdysozoa</taxon>
        <taxon>Nematoda</taxon>
        <taxon>Chromadorea</taxon>
        <taxon>Rhabditida</taxon>
        <taxon>Tylenchina</taxon>
        <taxon>Panagrolaimomorpha</taxon>
        <taxon>Panagrolaimoidea</taxon>
        <taxon>Panagrolaimidae</taxon>
        <taxon>Panagrellus</taxon>
    </lineage>
</organism>
<name>A0A7E4ZX67_PANRE</name>
<keyword evidence="1" id="KW-1185">Reference proteome</keyword>
<sequence>MPYPILKLAYGLRCRLRELATPIEAYEFQIAVGNQLDGLKPLQQRTNVDIVLTKQSVVMSNFTDEERAAGEKAHENAKRGPKPGQTQAEFIAEQTKLLNLKYGNCVVVTQAKGPSDIAKHLQKVRNNNNTK</sequence>
<dbReference type="AlphaFoldDB" id="A0A7E4ZX67"/>
<evidence type="ECO:0000313" key="2">
    <source>
        <dbReference type="WBParaSite" id="Pan_g23027.t1"/>
    </source>
</evidence>
<reference evidence="1" key="1">
    <citation type="journal article" date="2013" name="Genetics">
        <title>The draft genome and transcriptome of Panagrellus redivivus are shaped by the harsh demands of a free-living lifestyle.</title>
        <authorList>
            <person name="Srinivasan J."/>
            <person name="Dillman A.R."/>
            <person name="Macchietto M.G."/>
            <person name="Heikkinen L."/>
            <person name="Lakso M."/>
            <person name="Fracchia K.M."/>
            <person name="Antoshechkin I."/>
            <person name="Mortazavi A."/>
            <person name="Wong G."/>
            <person name="Sternberg P.W."/>
        </authorList>
    </citation>
    <scope>NUCLEOTIDE SEQUENCE [LARGE SCALE GENOMIC DNA]</scope>
    <source>
        <strain evidence="1">MT8872</strain>
    </source>
</reference>
<accession>A0A7E4ZX67</accession>
<reference evidence="2" key="2">
    <citation type="submission" date="2020-10" db="UniProtKB">
        <authorList>
            <consortium name="WormBaseParasite"/>
        </authorList>
    </citation>
    <scope>IDENTIFICATION</scope>
</reference>
<evidence type="ECO:0000313" key="1">
    <source>
        <dbReference type="Proteomes" id="UP000492821"/>
    </source>
</evidence>
<proteinExistence type="predicted"/>
<protein>
    <submittedName>
        <fullName evidence="2">Adenylate kinase</fullName>
    </submittedName>
</protein>
<dbReference type="Proteomes" id="UP000492821">
    <property type="component" value="Unassembled WGS sequence"/>
</dbReference>